<keyword evidence="1" id="KW-0472">Membrane</keyword>
<dbReference type="Proteomes" id="UP000239863">
    <property type="component" value="Unassembled WGS sequence"/>
</dbReference>
<proteinExistence type="predicted"/>
<feature type="transmembrane region" description="Helical" evidence="1">
    <location>
        <begin position="60"/>
        <end position="78"/>
    </location>
</feature>
<dbReference type="OrthoDB" id="1907917at2"/>
<evidence type="ECO:0000313" key="3">
    <source>
        <dbReference type="Proteomes" id="UP000239863"/>
    </source>
</evidence>
<sequence length="117" mass="13304">MDKFQSGILVITFATLAIYILLLIVDVERSSKWLKWYQQMDVEEQKKYDPRIAICHLKKVLITVSVVGIFGSLLSWFIKPVISIITFGVIMVMFGFSISYIGAKNCLVIEKNGLPDD</sequence>
<feature type="transmembrane region" description="Helical" evidence="1">
    <location>
        <begin position="84"/>
        <end position="103"/>
    </location>
</feature>
<evidence type="ECO:0000256" key="1">
    <source>
        <dbReference type="SAM" id="Phobius"/>
    </source>
</evidence>
<dbReference type="AlphaFoldDB" id="A0A2S6FUE6"/>
<reference evidence="2 3" key="1">
    <citation type="submission" date="2018-02" db="EMBL/GenBank/DDBJ databases">
        <title>Genomic Encyclopedia of Archaeal and Bacterial Type Strains, Phase II (KMG-II): from individual species to whole genera.</title>
        <authorList>
            <person name="Goeker M."/>
        </authorList>
    </citation>
    <scope>NUCLEOTIDE SEQUENCE [LARGE SCALE GENOMIC DNA]</scope>
    <source>
        <strain evidence="2 3">DSM 15099</strain>
    </source>
</reference>
<dbReference type="EMBL" id="PTIS01000027">
    <property type="protein sequence ID" value="PPK43672.1"/>
    <property type="molecule type" value="Genomic_DNA"/>
</dbReference>
<protein>
    <recommendedName>
        <fullName evidence="4">DUF3784 domain-containing protein</fullName>
    </recommendedName>
</protein>
<gene>
    <name evidence="2" type="ORF">BD821_1272</name>
</gene>
<evidence type="ECO:0008006" key="4">
    <source>
        <dbReference type="Google" id="ProtNLM"/>
    </source>
</evidence>
<name>A0A2S6FUE6_9CLOT</name>
<keyword evidence="1" id="KW-0812">Transmembrane</keyword>
<evidence type="ECO:0000313" key="2">
    <source>
        <dbReference type="EMBL" id="PPK43672.1"/>
    </source>
</evidence>
<accession>A0A2S6FUE6</accession>
<dbReference type="RefSeq" id="WP_104410808.1">
    <property type="nucleotide sequence ID" value="NZ_PTIS01000027.1"/>
</dbReference>
<comment type="caution">
    <text evidence="2">The sequence shown here is derived from an EMBL/GenBank/DDBJ whole genome shotgun (WGS) entry which is preliminary data.</text>
</comment>
<organism evidence="2 3">
    <name type="scientific">Clostridium algidicarnis DSM 15099</name>
    <dbReference type="NCBI Taxonomy" id="1121295"/>
    <lineage>
        <taxon>Bacteria</taxon>
        <taxon>Bacillati</taxon>
        <taxon>Bacillota</taxon>
        <taxon>Clostridia</taxon>
        <taxon>Eubacteriales</taxon>
        <taxon>Clostridiaceae</taxon>
        <taxon>Clostridium</taxon>
    </lineage>
</organism>
<feature type="transmembrane region" description="Helical" evidence="1">
    <location>
        <begin position="6"/>
        <end position="25"/>
    </location>
</feature>
<keyword evidence="1" id="KW-1133">Transmembrane helix</keyword>